<dbReference type="InterPro" id="IPR029045">
    <property type="entry name" value="ClpP/crotonase-like_dom_sf"/>
</dbReference>
<evidence type="ECO:0000313" key="3">
    <source>
        <dbReference type="EMBL" id="HIU62553.1"/>
    </source>
</evidence>
<dbReference type="InterPro" id="IPR036034">
    <property type="entry name" value="PDZ_sf"/>
</dbReference>
<gene>
    <name evidence="3" type="ORF">IAB07_02140</name>
</gene>
<evidence type="ECO:0000256" key="1">
    <source>
        <dbReference type="SAM" id="SignalP"/>
    </source>
</evidence>
<dbReference type="EMBL" id="DVNJ01000010">
    <property type="protein sequence ID" value="HIU62553.1"/>
    <property type="molecule type" value="Genomic_DNA"/>
</dbReference>
<dbReference type="Gene3D" id="3.30.750.44">
    <property type="match status" value="1"/>
</dbReference>
<dbReference type="SUPFAM" id="SSF52096">
    <property type="entry name" value="ClpP/crotonase"/>
    <property type="match status" value="1"/>
</dbReference>
<dbReference type="PROSITE" id="PS51257">
    <property type="entry name" value="PROKAR_LIPOPROTEIN"/>
    <property type="match status" value="1"/>
</dbReference>
<name>A0A9D1MM23_9FIRM</name>
<dbReference type="GO" id="GO:0006508">
    <property type="term" value="P:proteolysis"/>
    <property type="evidence" value="ECO:0007669"/>
    <property type="project" value="InterPro"/>
</dbReference>
<dbReference type="Gene3D" id="3.90.226.10">
    <property type="entry name" value="2-enoyl-CoA Hydratase, Chain A, domain 1"/>
    <property type="match status" value="1"/>
</dbReference>
<reference evidence="3" key="1">
    <citation type="submission" date="2020-10" db="EMBL/GenBank/DDBJ databases">
        <authorList>
            <person name="Gilroy R."/>
        </authorList>
    </citation>
    <scope>NUCLEOTIDE SEQUENCE</scope>
    <source>
        <strain evidence="3">9366</strain>
    </source>
</reference>
<dbReference type="GO" id="GO:0030288">
    <property type="term" value="C:outer membrane-bounded periplasmic space"/>
    <property type="evidence" value="ECO:0007669"/>
    <property type="project" value="TreeGrafter"/>
</dbReference>
<protein>
    <recommendedName>
        <fullName evidence="2">Tail specific protease domain-containing protein</fullName>
    </recommendedName>
</protein>
<dbReference type="InterPro" id="IPR005151">
    <property type="entry name" value="Tail-specific_protease"/>
</dbReference>
<comment type="caution">
    <text evidence="3">The sequence shown here is derived from an EMBL/GenBank/DDBJ whole genome shotgun (WGS) entry which is preliminary data.</text>
</comment>
<accession>A0A9D1MM23</accession>
<dbReference type="Pfam" id="PF03572">
    <property type="entry name" value="Peptidase_S41"/>
    <property type="match status" value="1"/>
</dbReference>
<feature type="chain" id="PRO_5039315352" description="Tail specific protease domain-containing protein" evidence="1">
    <location>
        <begin position="26"/>
        <end position="429"/>
    </location>
</feature>
<evidence type="ECO:0000259" key="2">
    <source>
        <dbReference type="SMART" id="SM00245"/>
    </source>
</evidence>
<dbReference type="Proteomes" id="UP000824145">
    <property type="component" value="Unassembled WGS sequence"/>
</dbReference>
<proteinExistence type="predicted"/>
<organism evidence="3 4">
    <name type="scientific">Candidatus Caccalectryoclostridium excrementigallinarum</name>
    <dbReference type="NCBI Taxonomy" id="2840710"/>
    <lineage>
        <taxon>Bacteria</taxon>
        <taxon>Bacillati</taxon>
        <taxon>Bacillota</taxon>
        <taxon>Clostridia</taxon>
        <taxon>Christensenellales</taxon>
        <taxon>Christensenellaceae</taxon>
        <taxon>Christensenellaceae incertae sedis</taxon>
        <taxon>Candidatus Caccalectryoclostridium</taxon>
    </lineage>
</organism>
<dbReference type="SMART" id="SM00245">
    <property type="entry name" value="TSPc"/>
    <property type="match status" value="1"/>
</dbReference>
<evidence type="ECO:0000313" key="4">
    <source>
        <dbReference type="Proteomes" id="UP000824145"/>
    </source>
</evidence>
<dbReference type="GO" id="GO:0004175">
    <property type="term" value="F:endopeptidase activity"/>
    <property type="evidence" value="ECO:0007669"/>
    <property type="project" value="TreeGrafter"/>
</dbReference>
<dbReference type="GO" id="GO:0007165">
    <property type="term" value="P:signal transduction"/>
    <property type="evidence" value="ECO:0007669"/>
    <property type="project" value="TreeGrafter"/>
</dbReference>
<dbReference type="PANTHER" id="PTHR32060:SF30">
    <property type="entry name" value="CARBOXY-TERMINAL PROCESSING PROTEASE CTPA"/>
    <property type="match status" value="1"/>
</dbReference>
<dbReference type="Gene3D" id="2.30.42.10">
    <property type="match status" value="1"/>
</dbReference>
<keyword evidence="1" id="KW-0732">Signal</keyword>
<feature type="domain" description="Tail specific protease" evidence="2">
    <location>
        <begin position="187"/>
        <end position="400"/>
    </location>
</feature>
<feature type="signal peptide" evidence="1">
    <location>
        <begin position="1"/>
        <end position="25"/>
    </location>
</feature>
<dbReference type="AlphaFoldDB" id="A0A9D1MM23"/>
<dbReference type="GO" id="GO:0008236">
    <property type="term" value="F:serine-type peptidase activity"/>
    <property type="evidence" value="ECO:0007669"/>
    <property type="project" value="InterPro"/>
</dbReference>
<reference evidence="3" key="2">
    <citation type="journal article" date="2021" name="PeerJ">
        <title>Extensive microbial diversity within the chicken gut microbiome revealed by metagenomics and culture.</title>
        <authorList>
            <person name="Gilroy R."/>
            <person name="Ravi A."/>
            <person name="Getino M."/>
            <person name="Pursley I."/>
            <person name="Horton D.L."/>
            <person name="Alikhan N.F."/>
            <person name="Baker D."/>
            <person name="Gharbi K."/>
            <person name="Hall N."/>
            <person name="Watson M."/>
            <person name="Adriaenssens E.M."/>
            <person name="Foster-Nyarko E."/>
            <person name="Jarju S."/>
            <person name="Secka A."/>
            <person name="Antonio M."/>
            <person name="Oren A."/>
            <person name="Chaudhuri R.R."/>
            <person name="La Ragione R."/>
            <person name="Hildebrand F."/>
            <person name="Pallen M.J."/>
        </authorList>
    </citation>
    <scope>NUCLEOTIDE SEQUENCE</scope>
    <source>
        <strain evidence="3">9366</strain>
    </source>
</reference>
<sequence>MKSSKRRIFIAAALLLVALCGALLGACVRQTSSEWVADLIEEYYYLPVTVTDADSLTPEELVQKYLDKYSLYYTAEEYIELVYSDAGNSVDYGMTFSYVDGKLVIPTCVGNSPAWNEGLRPGDVITGAIIDGEYVAIDGDDAYEKFYDASQNGGLTSLSTESGVTAQVKVTSAYKQSYVFFATNEAGWSFVFDGITSEKREEDAISLLPGGTAYLRLSEFNGDAALQFRLAVKKINELGCDSVILDLRMNGGGNADITAKIAGCFEKAAGKTLLTAKGKAVDAAYVCESASKEETLPASTNVYVLADCGTASASEALIGALISHEVIDFQDVFISKIDSSLASGSTKNGTTYGKGCMQSIIPNERTGEALRLTTALIYWPNGKCVNDAPLSTSDGCVNIDMPFFTNSSSEGLEQLLQILSERDDLVLAA</sequence>
<dbReference type="PANTHER" id="PTHR32060">
    <property type="entry name" value="TAIL-SPECIFIC PROTEASE"/>
    <property type="match status" value="1"/>
</dbReference>